<gene>
    <name evidence="3" type="ORF">N5P18_02065</name>
</gene>
<evidence type="ECO:0000313" key="3">
    <source>
        <dbReference type="EMBL" id="WWF05680.1"/>
    </source>
</evidence>
<dbReference type="Pfam" id="PF01648">
    <property type="entry name" value="ACPS"/>
    <property type="match status" value="1"/>
</dbReference>
<feature type="domain" description="4'-phosphopantetheinyl transferase" evidence="2">
    <location>
        <begin position="74"/>
        <end position="138"/>
    </location>
</feature>
<name>A0ABZ2FH73_9MICO</name>
<dbReference type="GO" id="GO:0016740">
    <property type="term" value="F:transferase activity"/>
    <property type="evidence" value="ECO:0007669"/>
    <property type="project" value="UniProtKB-KW"/>
</dbReference>
<dbReference type="Gene3D" id="3.90.470.20">
    <property type="entry name" value="4'-phosphopantetheinyl transferase domain"/>
    <property type="match status" value="2"/>
</dbReference>
<evidence type="ECO:0000259" key="2">
    <source>
        <dbReference type="Pfam" id="PF01648"/>
    </source>
</evidence>
<dbReference type="EMBL" id="CP104874">
    <property type="protein sequence ID" value="WWF05680.1"/>
    <property type="molecule type" value="Genomic_DNA"/>
</dbReference>
<reference evidence="3 4" key="1">
    <citation type="submission" date="2022-09" db="EMBL/GenBank/DDBJ databases">
        <title>Complete genome sequence of Janibacter terrae strain COS04-44, PCL-degrading bacteria isolated from oil spilled coast.</title>
        <authorList>
            <person name="Park H."/>
            <person name="Kim J.Y."/>
            <person name="An S.H."/>
            <person name="Lee C.M."/>
            <person name="Weon H.-Y."/>
        </authorList>
    </citation>
    <scope>NUCLEOTIDE SEQUENCE [LARGE SCALE GENOMIC DNA]</scope>
    <source>
        <strain evidence="3 4">COS04-44</strain>
    </source>
</reference>
<keyword evidence="1 3" id="KW-0808">Transferase</keyword>
<evidence type="ECO:0000313" key="4">
    <source>
        <dbReference type="Proteomes" id="UP001381003"/>
    </source>
</evidence>
<sequence length="167" mass="17641">MDRPDVMWHHRASTHDALRAHVDHPLPVTTGHHCPACGSGSHGRPWVRLADGSSPHVSLSRYGDHVLTAVAASPVGVDVESLEAVAARWDPALVLHPDERADTPAERAAMWCRKEAVLKALGAGMRTPMSQIRCADWQLVDLEAPAGLVAAVAVLGSQTGSGGSSTE</sequence>
<evidence type="ECO:0000256" key="1">
    <source>
        <dbReference type="ARBA" id="ARBA00022679"/>
    </source>
</evidence>
<accession>A0ABZ2FH73</accession>
<proteinExistence type="predicted"/>
<dbReference type="SUPFAM" id="SSF56214">
    <property type="entry name" value="4'-phosphopantetheinyl transferase"/>
    <property type="match status" value="1"/>
</dbReference>
<organism evidence="3 4">
    <name type="scientific">Janibacter terrae</name>
    <dbReference type="NCBI Taxonomy" id="103817"/>
    <lineage>
        <taxon>Bacteria</taxon>
        <taxon>Bacillati</taxon>
        <taxon>Actinomycetota</taxon>
        <taxon>Actinomycetes</taxon>
        <taxon>Micrococcales</taxon>
        <taxon>Intrasporangiaceae</taxon>
        <taxon>Janibacter</taxon>
    </lineage>
</organism>
<dbReference type="Proteomes" id="UP001381003">
    <property type="component" value="Chromosome"/>
</dbReference>
<dbReference type="InterPro" id="IPR037143">
    <property type="entry name" value="4-PPantetheinyl_Trfase_dom_sf"/>
</dbReference>
<protein>
    <submittedName>
        <fullName evidence="3">4'-phosphopantetheinyl transferase superfamily protein</fullName>
    </submittedName>
</protein>
<dbReference type="InterPro" id="IPR008278">
    <property type="entry name" value="4-PPantetheinyl_Trfase_dom"/>
</dbReference>
<keyword evidence="4" id="KW-1185">Reference proteome</keyword>
<dbReference type="RefSeq" id="WP_338538532.1">
    <property type="nucleotide sequence ID" value="NZ_CP104874.1"/>
</dbReference>